<dbReference type="CDD" id="cd05387">
    <property type="entry name" value="BY-kinase"/>
    <property type="match status" value="1"/>
</dbReference>
<sequence length="737" mass="81944">MSSPAINQKSEASLHAGDYLQILRNRWKEAVLVFVLVFVAAAVATYLMPPSYTSVINFEIKKPGAIVSLSRGAERVLQNNASENYIPTQFEILVSDMNLMAVSKKLNLAQQWQTDDATAASILRGMIQVMPVRGKDLVDVKVVGSDPALVKLICDAVTECYKEGREAQENEVLDKAIATIQEELTRRENELLAKTDTLRKYMTTSDYIGLLSDTGNTIPTTVNNEEAVLTERRNKLSALDDEITQLKTHINKLKSLKDSELMDYVRQTDLLAETTPGSLSVRELYTRSQTEESTLSKMHMDGYGEKHPALLSMVQEHENTKQKLTEGLVGLKDALEQTLSLKEEGRKSIKRAFDEVTEIVRNKTQSDILVMSAIRDYRTEKSRYEDLENEYINQTMNRRASRPIIQIHTQAREAKVPSSPNVKMNLILGAVVGVVFGIGVAFLLNYMDTSVKTLEDVERNLNLPVLGVIPQDIGLLHLMNGSSPDAEAYRILRTNIELKRKDTNVVTLALVSGNAGEGKTTTLCNLAYVFAQGGFSTLMIDADLRRSKLAEYNDVECEYGLSNFLTSDLALQDVILQTHVDNLYILPAGPTPSDASGVLNSYRMRELLDEVRRRFDIVLIDSPPVLGVSDASLIVSKADATIMVVQPRKLPMKALVREKMVIENAGGHLMGVVMNNVDISGDTQYQYYTTYYSYYSPTEGVEPSAALNPLPVTSRSSKRSEVAKKTESTDQPGDDLY</sequence>
<dbReference type="STRING" id="1679444.PYTT_0631"/>
<feature type="region of interest" description="Disordered" evidence="9">
    <location>
        <begin position="705"/>
        <end position="737"/>
    </location>
</feature>
<evidence type="ECO:0000256" key="4">
    <source>
        <dbReference type="ARBA" id="ARBA00022741"/>
    </source>
</evidence>
<dbReference type="Pfam" id="PF13614">
    <property type="entry name" value="AAA_31"/>
    <property type="match status" value="1"/>
</dbReference>
<dbReference type="InterPro" id="IPR050445">
    <property type="entry name" value="Bact_polysacc_biosynth/exp"/>
</dbReference>
<evidence type="ECO:0000313" key="12">
    <source>
        <dbReference type="EMBL" id="SEH77268.1"/>
    </source>
</evidence>
<dbReference type="InterPro" id="IPR005702">
    <property type="entry name" value="Wzc-like_C"/>
</dbReference>
<dbReference type="NCBIfam" id="TIGR01007">
    <property type="entry name" value="eps_fam"/>
    <property type="match status" value="1"/>
</dbReference>
<evidence type="ECO:0000256" key="1">
    <source>
        <dbReference type="ARBA" id="ARBA00007316"/>
    </source>
</evidence>
<keyword evidence="13" id="KW-1185">Reference proteome</keyword>
<feature type="compositionally biased region" description="Basic and acidic residues" evidence="9">
    <location>
        <begin position="718"/>
        <end position="728"/>
    </location>
</feature>
<feature type="transmembrane region" description="Helical" evidence="10">
    <location>
        <begin position="426"/>
        <end position="444"/>
    </location>
</feature>
<dbReference type="EC" id="2.7.10.2" evidence="2"/>
<dbReference type="InterPro" id="IPR025669">
    <property type="entry name" value="AAA_dom"/>
</dbReference>
<dbReference type="KEGG" id="agl:PYTT_0631"/>
<evidence type="ECO:0000256" key="5">
    <source>
        <dbReference type="ARBA" id="ARBA00022777"/>
    </source>
</evidence>
<protein>
    <recommendedName>
        <fullName evidence="2">non-specific protein-tyrosine kinase</fullName>
        <ecNumber evidence="2">2.7.10.2</ecNumber>
    </recommendedName>
</protein>
<comment type="catalytic activity">
    <reaction evidence="8">
        <text>L-tyrosyl-[protein] + ATP = O-phospho-L-tyrosyl-[protein] + ADP + H(+)</text>
        <dbReference type="Rhea" id="RHEA:10596"/>
        <dbReference type="Rhea" id="RHEA-COMP:10136"/>
        <dbReference type="Rhea" id="RHEA-COMP:20101"/>
        <dbReference type="ChEBI" id="CHEBI:15378"/>
        <dbReference type="ChEBI" id="CHEBI:30616"/>
        <dbReference type="ChEBI" id="CHEBI:46858"/>
        <dbReference type="ChEBI" id="CHEBI:61978"/>
        <dbReference type="ChEBI" id="CHEBI:456216"/>
        <dbReference type="EC" id="2.7.10.2"/>
    </reaction>
</comment>
<dbReference type="OrthoDB" id="9794577at2"/>
<feature type="transmembrane region" description="Helical" evidence="10">
    <location>
        <begin position="30"/>
        <end position="48"/>
    </location>
</feature>
<evidence type="ECO:0000256" key="6">
    <source>
        <dbReference type="ARBA" id="ARBA00022840"/>
    </source>
</evidence>
<comment type="similarity">
    <text evidence="1">Belongs to the CpsD/CapB family.</text>
</comment>
<evidence type="ECO:0000256" key="7">
    <source>
        <dbReference type="ARBA" id="ARBA00023137"/>
    </source>
</evidence>
<dbReference type="GO" id="GO:0005886">
    <property type="term" value="C:plasma membrane"/>
    <property type="evidence" value="ECO:0007669"/>
    <property type="project" value="TreeGrafter"/>
</dbReference>
<evidence type="ECO:0000256" key="2">
    <source>
        <dbReference type="ARBA" id="ARBA00011903"/>
    </source>
</evidence>
<reference evidence="13" key="1">
    <citation type="submission" date="2016-09" db="EMBL/GenBank/DDBJ databases">
        <authorList>
            <person name="Koehorst J."/>
        </authorList>
    </citation>
    <scope>NUCLEOTIDE SEQUENCE [LARGE SCALE GENOMIC DNA]</scope>
</reference>
<evidence type="ECO:0000256" key="3">
    <source>
        <dbReference type="ARBA" id="ARBA00022679"/>
    </source>
</evidence>
<keyword evidence="10" id="KW-1133">Transmembrane helix</keyword>
<dbReference type="PANTHER" id="PTHR32309:SF13">
    <property type="entry name" value="FERRIC ENTEROBACTIN TRANSPORT PROTEIN FEPE"/>
    <property type="match status" value="1"/>
</dbReference>
<dbReference type="RefSeq" id="WP_083076898.1">
    <property type="nucleotide sequence ID" value="NZ_JACVVN010000012.1"/>
</dbReference>
<dbReference type="AlphaFoldDB" id="A0A1H6KPB7"/>
<proteinExistence type="inferred from homology"/>
<dbReference type="GO" id="GO:0005524">
    <property type="term" value="F:ATP binding"/>
    <property type="evidence" value="ECO:0007669"/>
    <property type="project" value="UniProtKB-KW"/>
</dbReference>
<evidence type="ECO:0000256" key="10">
    <source>
        <dbReference type="SAM" id="Phobius"/>
    </source>
</evidence>
<name>A0A1H6KPB7_9BACT</name>
<keyword evidence="6" id="KW-0067">ATP-binding</keyword>
<keyword evidence="10" id="KW-0472">Membrane</keyword>
<evidence type="ECO:0000259" key="11">
    <source>
        <dbReference type="Pfam" id="PF13614"/>
    </source>
</evidence>
<keyword evidence="3" id="KW-0808">Transferase</keyword>
<dbReference type="InterPro" id="IPR027417">
    <property type="entry name" value="P-loop_NTPase"/>
</dbReference>
<organism evidence="12 13">
    <name type="scientific">Akkermansia glycaniphila</name>
    <dbReference type="NCBI Taxonomy" id="1679444"/>
    <lineage>
        <taxon>Bacteria</taxon>
        <taxon>Pseudomonadati</taxon>
        <taxon>Verrucomicrobiota</taxon>
        <taxon>Verrucomicrobiia</taxon>
        <taxon>Verrucomicrobiales</taxon>
        <taxon>Akkermansiaceae</taxon>
        <taxon>Akkermansia</taxon>
    </lineage>
</organism>
<evidence type="ECO:0000256" key="9">
    <source>
        <dbReference type="SAM" id="MobiDB-lite"/>
    </source>
</evidence>
<keyword evidence="4" id="KW-0547">Nucleotide-binding</keyword>
<dbReference type="Proteomes" id="UP000176204">
    <property type="component" value="Chromosome I"/>
</dbReference>
<evidence type="ECO:0000256" key="8">
    <source>
        <dbReference type="ARBA" id="ARBA00051245"/>
    </source>
</evidence>
<dbReference type="SUPFAM" id="SSF52540">
    <property type="entry name" value="P-loop containing nucleoside triphosphate hydrolases"/>
    <property type="match status" value="1"/>
</dbReference>
<accession>A0A1H6KPB7</accession>
<keyword evidence="7" id="KW-0829">Tyrosine-protein kinase</keyword>
<gene>
    <name evidence="12" type="ORF">PYTT_0631</name>
</gene>
<keyword evidence="10" id="KW-0812">Transmembrane</keyword>
<evidence type="ECO:0000313" key="13">
    <source>
        <dbReference type="Proteomes" id="UP000176204"/>
    </source>
</evidence>
<dbReference type="EMBL" id="LT629973">
    <property type="protein sequence ID" value="SEH77268.1"/>
    <property type="molecule type" value="Genomic_DNA"/>
</dbReference>
<feature type="domain" description="AAA" evidence="11">
    <location>
        <begin position="511"/>
        <end position="654"/>
    </location>
</feature>
<dbReference type="PANTHER" id="PTHR32309">
    <property type="entry name" value="TYROSINE-PROTEIN KINASE"/>
    <property type="match status" value="1"/>
</dbReference>
<dbReference type="GO" id="GO:0004715">
    <property type="term" value="F:non-membrane spanning protein tyrosine kinase activity"/>
    <property type="evidence" value="ECO:0007669"/>
    <property type="project" value="UniProtKB-EC"/>
</dbReference>
<keyword evidence="5" id="KW-0418">Kinase</keyword>
<dbReference type="Gene3D" id="3.40.50.300">
    <property type="entry name" value="P-loop containing nucleotide triphosphate hydrolases"/>
    <property type="match status" value="1"/>
</dbReference>